<protein>
    <submittedName>
        <fullName evidence="2">(northern house mosquito) hypothetical protein</fullName>
    </submittedName>
</protein>
<name>A0A8D8C275_CULPI</name>
<organism evidence="2">
    <name type="scientific">Culex pipiens</name>
    <name type="common">House mosquito</name>
    <dbReference type="NCBI Taxonomy" id="7175"/>
    <lineage>
        <taxon>Eukaryota</taxon>
        <taxon>Metazoa</taxon>
        <taxon>Ecdysozoa</taxon>
        <taxon>Arthropoda</taxon>
        <taxon>Hexapoda</taxon>
        <taxon>Insecta</taxon>
        <taxon>Pterygota</taxon>
        <taxon>Neoptera</taxon>
        <taxon>Endopterygota</taxon>
        <taxon>Diptera</taxon>
        <taxon>Nematocera</taxon>
        <taxon>Culicoidea</taxon>
        <taxon>Culicidae</taxon>
        <taxon>Culicinae</taxon>
        <taxon>Culicini</taxon>
        <taxon>Culex</taxon>
        <taxon>Culex</taxon>
    </lineage>
</organism>
<proteinExistence type="predicted"/>
<feature type="coiled-coil region" evidence="1">
    <location>
        <begin position="106"/>
        <end position="133"/>
    </location>
</feature>
<evidence type="ECO:0000313" key="2">
    <source>
        <dbReference type="EMBL" id="CAG6483442.1"/>
    </source>
</evidence>
<sequence>MNRLSRWLGRLTLRSGTKTRFPQQHQWNLHKKVTTTYSFDSVDYEEIGLPGRFEEPPRVPEGQDTRKSFWSRFTQSNLFKSKPEKSPKSSRSFSWLPGAARPSPEAIILQEQLQEDRNQLARWRLNESDLKKRRGYFCATNRPLICVCDCPVGTYSRIRPAEDRPAVPSTTSWDARWVFSADLERLEAESYERIERMLYA</sequence>
<keyword evidence="1" id="KW-0175">Coiled coil</keyword>
<dbReference type="EMBL" id="HBUE01096308">
    <property type="protein sequence ID" value="CAG6483442.1"/>
    <property type="molecule type" value="Transcribed_RNA"/>
</dbReference>
<dbReference type="AlphaFoldDB" id="A0A8D8C275"/>
<evidence type="ECO:0000256" key="1">
    <source>
        <dbReference type="SAM" id="Coils"/>
    </source>
</evidence>
<reference evidence="2" key="1">
    <citation type="submission" date="2021-05" db="EMBL/GenBank/DDBJ databases">
        <authorList>
            <person name="Alioto T."/>
            <person name="Alioto T."/>
            <person name="Gomez Garrido J."/>
        </authorList>
    </citation>
    <scope>NUCLEOTIDE SEQUENCE</scope>
</reference>
<accession>A0A8D8C275</accession>